<comment type="similarity">
    <text evidence="11">Belongs to the SEDS family. MrdB/RodA subfamily.</text>
</comment>
<feature type="transmembrane region" description="Helical" evidence="11">
    <location>
        <begin position="184"/>
        <end position="201"/>
    </location>
</feature>
<dbReference type="Proteomes" id="UP000001520">
    <property type="component" value="Chromosome"/>
</dbReference>
<keyword evidence="11" id="KW-0997">Cell inner membrane</keyword>
<feature type="transmembrane region" description="Helical" evidence="11">
    <location>
        <begin position="273"/>
        <end position="294"/>
    </location>
</feature>
<dbReference type="HOGENOM" id="CLU_029243_2_1_0"/>
<keyword evidence="8 11" id="KW-1133">Transmembrane helix</keyword>
<gene>
    <name evidence="11" type="primary">rodA</name>
    <name evidence="12" type="ordered locus">DEFDS_1162</name>
</gene>
<comment type="subcellular location">
    <subcellularLocation>
        <location evidence="11">Cell inner membrane</location>
        <topology evidence="11">Multi-pass membrane protein</topology>
    </subcellularLocation>
    <subcellularLocation>
        <location evidence="1">Membrane</location>
        <topology evidence="1">Multi-pass membrane protein</topology>
    </subcellularLocation>
</comment>
<dbReference type="HAMAP" id="MF_02079">
    <property type="entry name" value="PGT_RodA"/>
    <property type="match status" value="1"/>
</dbReference>
<evidence type="ECO:0000256" key="8">
    <source>
        <dbReference type="ARBA" id="ARBA00022989"/>
    </source>
</evidence>
<dbReference type="EC" id="2.4.99.28" evidence="11"/>
<evidence type="ECO:0000313" key="12">
    <source>
        <dbReference type="EMBL" id="BAI80631.1"/>
    </source>
</evidence>
<keyword evidence="3 11" id="KW-0328">Glycosyltransferase</keyword>
<comment type="pathway">
    <text evidence="11">Cell wall biogenesis; peptidoglycan biosynthesis.</text>
</comment>
<dbReference type="InterPro" id="IPR001182">
    <property type="entry name" value="FtsW/RodA"/>
</dbReference>
<feature type="transmembrane region" description="Helical" evidence="11">
    <location>
        <begin position="12"/>
        <end position="32"/>
    </location>
</feature>
<dbReference type="GO" id="GO:0032153">
    <property type="term" value="C:cell division site"/>
    <property type="evidence" value="ECO:0007669"/>
    <property type="project" value="TreeGrafter"/>
</dbReference>
<dbReference type="GO" id="GO:0009252">
    <property type="term" value="P:peptidoglycan biosynthetic process"/>
    <property type="evidence" value="ECO:0007669"/>
    <property type="project" value="UniProtKB-UniRule"/>
</dbReference>
<organism evidence="12 13">
    <name type="scientific">Deferribacter desulfuricans (strain DSM 14783 / JCM 11476 / NBRC 101012 / SSM1)</name>
    <dbReference type="NCBI Taxonomy" id="639282"/>
    <lineage>
        <taxon>Bacteria</taxon>
        <taxon>Pseudomonadati</taxon>
        <taxon>Deferribacterota</taxon>
        <taxon>Deferribacteres</taxon>
        <taxon>Deferribacterales</taxon>
        <taxon>Deferribacteraceae</taxon>
        <taxon>Deferribacter</taxon>
    </lineage>
</organism>
<evidence type="ECO:0000256" key="4">
    <source>
        <dbReference type="ARBA" id="ARBA00022679"/>
    </source>
</evidence>
<name>D3PDF8_DEFDS</name>
<dbReference type="PROSITE" id="PS00428">
    <property type="entry name" value="FTSW_RODA_SPOVE"/>
    <property type="match status" value="1"/>
</dbReference>
<evidence type="ECO:0000256" key="1">
    <source>
        <dbReference type="ARBA" id="ARBA00004141"/>
    </source>
</evidence>
<proteinExistence type="inferred from homology"/>
<dbReference type="AlphaFoldDB" id="D3PDF8"/>
<comment type="function">
    <text evidence="11">Peptidoglycan polymerase that is essential for cell wall elongation.</text>
</comment>
<dbReference type="GO" id="GO:0008360">
    <property type="term" value="P:regulation of cell shape"/>
    <property type="evidence" value="ECO:0007669"/>
    <property type="project" value="UniProtKB-KW"/>
</dbReference>
<feature type="transmembrane region" description="Helical" evidence="11">
    <location>
        <begin position="78"/>
        <end position="96"/>
    </location>
</feature>
<feature type="transmembrane region" description="Helical" evidence="11">
    <location>
        <begin position="146"/>
        <end position="172"/>
    </location>
</feature>
<feature type="transmembrane region" description="Helical" evidence="11">
    <location>
        <begin position="52"/>
        <end position="71"/>
    </location>
</feature>
<keyword evidence="6 11" id="KW-0133">Cell shape</keyword>
<dbReference type="GO" id="GO:0051301">
    <property type="term" value="P:cell division"/>
    <property type="evidence" value="ECO:0007669"/>
    <property type="project" value="InterPro"/>
</dbReference>
<dbReference type="GO" id="GO:0005886">
    <property type="term" value="C:plasma membrane"/>
    <property type="evidence" value="ECO:0007669"/>
    <property type="project" value="UniProtKB-SubCell"/>
</dbReference>
<dbReference type="GO" id="GO:0008955">
    <property type="term" value="F:peptidoglycan glycosyltransferase activity"/>
    <property type="evidence" value="ECO:0007669"/>
    <property type="project" value="UniProtKB-UniRule"/>
</dbReference>
<keyword evidence="9 11" id="KW-0472">Membrane</keyword>
<keyword evidence="7 11" id="KW-0573">Peptidoglycan synthesis</keyword>
<evidence type="ECO:0000256" key="5">
    <source>
        <dbReference type="ARBA" id="ARBA00022692"/>
    </source>
</evidence>
<dbReference type="EMBL" id="AP011529">
    <property type="protein sequence ID" value="BAI80631.1"/>
    <property type="molecule type" value="Genomic_DNA"/>
</dbReference>
<dbReference type="GO" id="GO:0071555">
    <property type="term" value="P:cell wall organization"/>
    <property type="evidence" value="ECO:0007669"/>
    <property type="project" value="UniProtKB-KW"/>
</dbReference>
<dbReference type="Pfam" id="PF01098">
    <property type="entry name" value="FTSW_RODA_SPOVE"/>
    <property type="match status" value="1"/>
</dbReference>
<sequence length="369" mass="41775">MFQLNRKHFKYFDYILTLIVLTIATIGIFAIYSASFDLNSGKFSSFYLKQMIWLFAGILTYLLFTIINYRFLVKHSFLLYLLSLAILLLVLIKGHIGMGAQRWINIAGFRLQPSEFIKVVWILFLAKQFATNKIEYATFLDIFKKLIYLIPIFLLIFLEPDLGTALVYVYLWGIGVLYLGVKRYTVFITLIIIIIALPVGWNHLKDYQKKRVITFLNPEKDPFGAGYHVIQSKIAIGSGGLKGKGFLKGTQSHLKFLPERHTDFIFSLICEEFGFIGGATLLSLFLLLLMRIIYIAILTKEPSGKLIALLTAALIFFQTYVNAAMTMGIMPVVGIPMPFVSYGGSSLITLCSLCGIVNSIALRRYDIVS</sequence>
<keyword evidence="4 11" id="KW-0808">Transferase</keyword>
<reference evidence="12 13" key="1">
    <citation type="journal article" date="2010" name="DNA Res.">
        <title>Bacterial lifestyle in a deep-sea hydrothermal vent chimney revealed by the genome sequence of the thermophilic bacterium Deferribacter desulfuricans SSM1.</title>
        <authorList>
            <person name="Takaki Y."/>
            <person name="Shimamura S."/>
            <person name="Nakagawa S."/>
            <person name="Fukuhara Y."/>
            <person name="Horikawa H."/>
            <person name="Ankai A."/>
            <person name="Harada T."/>
            <person name="Hosoyama A."/>
            <person name="Oguchi A."/>
            <person name="Fukui S."/>
            <person name="Fujita N."/>
            <person name="Takami H."/>
            <person name="Takai K."/>
        </authorList>
    </citation>
    <scope>NUCLEOTIDE SEQUENCE [LARGE SCALE GENOMIC DNA]</scope>
    <source>
        <strain evidence="13">DSM 14783 / JCM 11476 / NBRC 101012 / SSM1</strain>
    </source>
</reference>
<dbReference type="RefSeq" id="WP_013007878.1">
    <property type="nucleotide sequence ID" value="NC_013939.1"/>
</dbReference>
<evidence type="ECO:0000256" key="11">
    <source>
        <dbReference type="HAMAP-Rule" id="MF_02079"/>
    </source>
</evidence>
<evidence type="ECO:0000313" key="13">
    <source>
        <dbReference type="Proteomes" id="UP000001520"/>
    </source>
</evidence>
<dbReference type="GO" id="GO:0015648">
    <property type="term" value="F:lipid-linked peptidoglycan transporter activity"/>
    <property type="evidence" value="ECO:0007669"/>
    <property type="project" value="TreeGrafter"/>
</dbReference>
<dbReference type="InterPro" id="IPR018365">
    <property type="entry name" value="Cell_cycle_FtsW-rel_CS"/>
</dbReference>
<dbReference type="UniPathway" id="UPA00219"/>
<keyword evidence="10 11" id="KW-0961">Cell wall biogenesis/degradation</keyword>
<feature type="transmembrane region" description="Helical" evidence="11">
    <location>
        <begin position="339"/>
        <end position="362"/>
    </location>
</feature>
<evidence type="ECO:0000256" key="2">
    <source>
        <dbReference type="ARBA" id="ARBA00022475"/>
    </source>
</evidence>
<comment type="catalytic activity">
    <reaction evidence="11">
        <text>[GlcNAc-(1-&gt;4)-Mur2Ac(oyl-L-Ala-gamma-D-Glu-L-Lys-D-Ala-D-Ala)](n)-di-trans,octa-cis-undecaprenyl diphosphate + beta-D-GlcNAc-(1-&gt;4)-Mur2Ac(oyl-L-Ala-gamma-D-Glu-L-Lys-D-Ala-D-Ala)-di-trans,octa-cis-undecaprenyl diphosphate = [GlcNAc-(1-&gt;4)-Mur2Ac(oyl-L-Ala-gamma-D-Glu-L-Lys-D-Ala-D-Ala)](n+1)-di-trans,octa-cis-undecaprenyl diphosphate + di-trans,octa-cis-undecaprenyl diphosphate + H(+)</text>
        <dbReference type="Rhea" id="RHEA:23708"/>
        <dbReference type="Rhea" id="RHEA-COMP:9602"/>
        <dbReference type="Rhea" id="RHEA-COMP:9603"/>
        <dbReference type="ChEBI" id="CHEBI:15378"/>
        <dbReference type="ChEBI" id="CHEBI:58405"/>
        <dbReference type="ChEBI" id="CHEBI:60033"/>
        <dbReference type="ChEBI" id="CHEBI:78435"/>
        <dbReference type="EC" id="2.4.99.28"/>
    </reaction>
</comment>
<evidence type="ECO:0000256" key="7">
    <source>
        <dbReference type="ARBA" id="ARBA00022984"/>
    </source>
</evidence>
<keyword evidence="13" id="KW-1185">Reference proteome</keyword>
<dbReference type="PANTHER" id="PTHR30474:SF1">
    <property type="entry name" value="PEPTIDOGLYCAN GLYCOSYLTRANSFERASE MRDB"/>
    <property type="match status" value="1"/>
</dbReference>
<evidence type="ECO:0000256" key="10">
    <source>
        <dbReference type="ARBA" id="ARBA00023316"/>
    </source>
</evidence>
<dbReference type="PANTHER" id="PTHR30474">
    <property type="entry name" value="CELL CYCLE PROTEIN"/>
    <property type="match status" value="1"/>
</dbReference>
<protein>
    <recommendedName>
        <fullName evidence="11">Peptidoglycan glycosyltransferase RodA</fullName>
        <shortName evidence="11">PGT</shortName>
        <ecNumber evidence="11">2.4.99.28</ecNumber>
    </recommendedName>
    <alternativeName>
        <fullName evidence="11">Cell elongation protein RodA</fullName>
    </alternativeName>
    <alternativeName>
        <fullName evidence="11">Cell wall polymerase</fullName>
    </alternativeName>
    <alternativeName>
        <fullName evidence="11">Peptidoglycan polymerase</fullName>
        <shortName evidence="11">PG polymerase</shortName>
    </alternativeName>
</protein>
<keyword evidence="5 11" id="KW-0812">Transmembrane</keyword>
<dbReference type="STRING" id="639282.DEFDS_1162"/>
<dbReference type="NCBIfam" id="TIGR02210">
    <property type="entry name" value="rodA_shape"/>
    <property type="match status" value="1"/>
</dbReference>
<dbReference type="eggNOG" id="COG0772">
    <property type="taxonomic scope" value="Bacteria"/>
</dbReference>
<dbReference type="InterPro" id="IPR011923">
    <property type="entry name" value="RodA/MrdB"/>
</dbReference>
<accession>D3PDF8</accession>
<keyword evidence="2 11" id="KW-1003">Cell membrane</keyword>
<evidence type="ECO:0000256" key="9">
    <source>
        <dbReference type="ARBA" id="ARBA00023136"/>
    </source>
</evidence>
<dbReference type="KEGG" id="ddf:DEFDS_1162"/>
<dbReference type="OrthoDB" id="9812661at2"/>
<evidence type="ECO:0000256" key="6">
    <source>
        <dbReference type="ARBA" id="ARBA00022960"/>
    </source>
</evidence>
<evidence type="ECO:0000256" key="3">
    <source>
        <dbReference type="ARBA" id="ARBA00022676"/>
    </source>
</evidence>
<feature type="transmembrane region" description="Helical" evidence="11">
    <location>
        <begin position="306"/>
        <end position="333"/>
    </location>
</feature>